<dbReference type="RefSeq" id="WP_090263968.1">
    <property type="nucleotide sequence ID" value="NZ_FNDS01000006.1"/>
</dbReference>
<evidence type="ECO:0000313" key="2">
    <source>
        <dbReference type="EMBL" id="SDI19769.1"/>
    </source>
</evidence>
<dbReference type="PANTHER" id="PTHR33990">
    <property type="entry name" value="PROTEIN YJDN-RELATED"/>
    <property type="match status" value="1"/>
</dbReference>
<dbReference type="OrthoDB" id="9795306at2"/>
<dbReference type="EMBL" id="FNDS01000006">
    <property type="protein sequence ID" value="SDI19769.1"/>
    <property type="molecule type" value="Genomic_DNA"/>
</dbReference>
<proteinExistence type="predicted"/>
<dbReference type="AlphaFoldDB" id="A0A1G8ILC4"/>
<dbReference type="InterPro" id="IPR029068">
    <property type="entry name" value="Glyas_Bleomycin-R_OHBP_Dase"/>
</dbReference>
<dbReference type="Proteomes" id="UP000199636">
    <property type="component" value="Unassembled WGS sequence"/>
</dbReference>
<keyword evidence="3" id="KW-1185">Reference proteome</keyword>
<evidence type="ECO:0000313" key="3">
    <source>
        <dbReference type="Proteomes" id="UP000199636"/>
    </source>
</evidence>
<dbReference type="Pfam" id="PF06983">
    <property type="entry name" value="3-dmu-9_3-mt"/>
    <property type="match status" value="1"/>
</dbReference>
<dbReference type="STRING" id="428992.SAMN05216272_106330"/>
<organism evidence="2 3">
    <name type="scientific">Pseudomonas panipatensis</name>
    <dbReference type="NCBI Taxonomy" id="428992"/>
    <lineage>
        <taxon>Bacteria</taxon>
        <taxon>Pseudomonadati</taxon>
        <taxon>Pseudomonadota</taxon>
        <taxon>Gammaproteobacteria</taxon>
        <taxon>Pseudomonadales</taxon>
        <taxon>Pseudomonadaceae</taxon>
        <taxon>Pseudomonas</taxon>
    </lineage>
</organism>
<evidence type="ECO:0000259" key="1">
    <source>
        <dbReference type="Pfam" id="PF06983"/>
    </source>
</evidence>
<reference evidence="3" key="1">
    <citation type="submission" date="2016-10" db="EMBL/GenBank/DDBJ databases">
        <authorList>
            <person name="Varghese N."/>
            <person name="Submissions S."/>
        </authorList>
    </citation>
    <scope>NUCLEOTIDE SEQUENCE [LARGE SCALE GENOMIC DNA]</scope>
    <source>
        <strain evidence="3">CCM 7469</strain>
    </source>
</reference>
<protein>
    <submittedName>
        <fullName evidence="2">PhnB protein</fullName>
    </submittedName>
</protein>
<dbReference type="CDD" id="cd06588">
    <property type="entry name" value="PhnB_like"/>
    <property type="match status" value="1"/>
</dbReference>
<dbReference type="SUPFAM" id="SSF54593">
    <property type="entry name" value="Glyoxalase/Bleomycin resistance protein/Dihydroxybiphenyl dioxygenase"/>
    <property type="match status" value="1"/>
</dbReference>
<dbReference type="Gene3D" id="3.10.180.10">
    <property type="entry name" value="2,3-Dihydroxybiphenyl 1,2-Dioxygenase, domain 1"/>
    <property type="match status" value="1"/>
</dbReference>
<gene>
    <name evidence="2" type="ORF">SAMN05216272_106330</name>
</gene>
<sequence>MKINAYLIFDGNCEAAFKRYAEILGGSLPMFMRFGEAPDGGQIPAEFHQRIMHVRLEVGDQVLMGSDNCPPMPYEGTKGVSISLNVDSKAEAQRIFDALSDAGQVRMPLQQTFWAVRFGMCVDHFGVPWMVNCEQDR</sequence>
<name>A0A1G8ILC4_9PSED</name>
<feature type="domain" description="PhnB-like" evidence="1">
    <location>
        <begin position="2"/>
        <end position="131"/>
    </location>
</feature>
<dbReference type="PANTHER" id="PTHR33990:SF1">
    <property type="entry name" value="PROTEIN YJDN"/>
    <property type="match status" value="1"/>
</dbReference>
<dbReference type="InterPro" id="IPR028973">
    <property type="entry name" value="PhnB-like"/>
</dbReference>
<accession>A0A1G8ILC4</accession>